<protein>
    <recommendedName>
        <fullName evidence="4">Nudix hydrolase domain-containing protein</fullName>
    </recommendedName>
</protein>
<accession>A0ABV2AL83</accession>
<comment type="caution">
    <text evidence="2">The sequence shown here is derived from an EMBL/GenBank/DDBJ whole genome shotgun (WGS) entry which is preliminary data.</text>
</comment>
<dbReference type="PANTHER" id="PTHR11839:SF15">
    <property type="entry name" value="URIDINE DIPHOSPHATE GLUCOSE PYROPHOSPHATASE NUDT14"/>
    <property type="match status" value="1"/>
</dbReference>
<dbReference type="PANTHER" id="PTHR11839">
    <property type="entry name" value="UDP/ADP-SUGAR PYROPHOSPHATASE"/>
    <property type="match status" value="1"/>
</dbReference>
<dbReference type="SUPFAM" id="SSF55811">
    <property type="entry name" value="Nudix"/>
    <property type="match status" value="1"/>
</dbReference>
<dbReference type="Proteomes" id="UP001439008">
    <property type="component" value="Unassembled WGS sequence"/>
</dbReference>
<dbReference type="InterPro" id="IPR015797">
    <property type="entry name" value="NUDIX_hydrolase-like_dom_sf"/>
</dbReference>
<evidence type="ECO:0000313" key="2">
    <source>
        <dbReference type="EMBL" id="MES1920431.1"/>
    </source>
</evidence>
<evidence type="ECO:0008006" key="4">
    <source>
        <dbReference type="Google" id="ProtNLM"/>
    </source>
</evidence>
<gene>
    <name evidence="2" type="ORF">MHBO_002099</name>
</gene>
<organism evidence="2 3">
    <name type="scientific">Bonamia ostreae</name>
    <dbReference type="NCBI Taxonomy" id="126728"/>
    <lineage>
        <taxon>Eukaryota</taxon>
        <taxon>Sar</taxon>
        <taxon>Rhizaria</taxon>
        <taxon>Endomyxa</taxon>
        <taxon>Ascetosporea</taxon>
        <taxon>Haplosporida</taxon>
        <taxon>Bonamia</taxon>
    </lineage>
</organism>
<evidence type="ECO:0000313" key="3">
    <source>
        <dbReference type="Proteomes" id="UP001439008"/>
    </source>
</evidence>
<dbReference type="Gene3D" id="3.90.79.10">
    <property type="entry name" value="Nucleoside Triphosphate Pyrophosphohydrolase"/>
    <property type="match status" value="1"/>
</dbReference>
<evidence type="ECO:0000256" key="1">
    <source>
        <dbReference type="ARBA" id="ARBA00022801"/>
    </source>
</evidence>
<keyword evidence="3" id="KW-1185">Reference proteome</keyword>
<dbReference type="EMBL" id="JBDODL010000667">
    <property type="protein sequence ID" value="MES1920431.1"/>
    <property type="molecule type" value="Genomic_DNA"/>
</dbReference>
<proteinExistence type="predicted"/>
<name>A0ABV2AL83_9EUKA</name>
<reference evidence="2 3" key="1">
    <citation type="journal article" date="2024" name="BMC Biol.">
        <title>Comparative genomics of Ascetosporea gives new insight into the evolutionary basis for animal parasitism in Rhizaria.</title>
        <authorList>
            <person name="Hiltunen Thoren M."/>
            <person name="Onut-Brannstrom I."/>
            <person name="Alfjorden A."/>
            <person name="Peckova H."/>
            <person name="Swords F."/>
            <person name="Hooper C."/>
            <person name="Holzer A.S."/>
            <person name="Bass D."/>
            <person name="Burki F."/>
        </authorList>
    </citation>
    <scope>NUCLEOTIDE SEQUENCE [LARGE SCALE GENOMIC DNA]</scope>
    <source>
        <strain evidence="2">20-A016</strain>
    </source>
</reference>
<keyword evidence="1" id="KW-0378">Hydrolase</keyword>
<sequence>MYKVEKTAISKCSKSVYINPKTIFYNQNGQQKSWDFVENIDSVAVLVFHKQKNCFIFVKQFRPPVFEHLEKNLNIFDTEKTPKGFTIELVAGLLDKKGLSPEEAVREEMIEEIGYRVDTKRIEKIVAYLGNVGISGF</sequence>